<sequence length="84" mass="8682">MRTAVPQARLAAAKGRRHADGSMAPSKPDADVAAGDDAVPDAPHEDDDTNDAVSNAPGDWKRRSSGCPDSCSFGYSRTGRPGEG</sequence>
<reference evidence="2" key="1">
    <citation type="submission" date="2020-03" db="EMBL/GenBank/DDBJ databases">
        <title>A mixture of massive structural variations and highly conserved coding sequences in Ustilaginoidea virens genome.</title>
        <authorList>
            <person name="Zhang K."/>
            <person name="Zhao Z."/>
            <person name="Zhang Z."/>
            <person name="Li Y."/>
            <person name="Hsiang T."/>
            <person name="Sun W."/>
        </authorList>
    </citation>
    <scope>NUCLEOTIDE SEQUENCE</scope>
    <source>
        <strain evidence="2">UV-8b</strain>
    </source>
</reference>
<gene>
    <name evidence="2" type="ORF">UV8b_06571</name>
</gene>
<dbReference type="EMBL" id="CP072757">
    <property type="protein sequence ID" value="QUC22330.1"/>
    <property type="molecule type" value="Genomic_DNA"/>
</dbReference>
<protein>
    <submittedName>
        <fullName evidence="2">Uncharacterized protein</fullName>
    </submittedName>
</protein>
<accession>A0A8E5HVC8</accession>
<feature type="compositionally biased region" description="Low complexity" evidence="1">
    <location>
        <begin position="31"/>
        <end position="41"/>
    </location>
</feature>
<keyword evidence="3" id="KW-1185">Reference proteome</keyword>
<evidence type="ECO:0000313" key="2">
    <source>
        <dbReference type="EMBL" id="QUC22330.1"/>
    </source>
</evidence>
<evidence type="ECO:0000313" key="3">
    <source>
        <dbReference type="Proteomes" id="UP000027002"/>
    </source>
</evidence>
<dbReference type="RefSeq" id="XP_043000003.1">
    <property type="nucleotide sequence ID" value="XM_043144068.1"/>
</dbReference>
<evidence type="ECO:0000256" key="1">
    <source>
        <dbReference type="SAM" id="MobiDB-lite"/>
    </source>
</evidence>
<dbReference type="Proteomes" id="UP000027002">
    <property type="component" value="Chromosome 5"/>
</dbReference>
<dbReference type="GeneID" id="66067348"/>
<feature type="region of interest" description="Disordered" evidence="1">
    <location>
        <begin position="1"/>
        <end position="84"/>
    </location>
</feature>
<name>A0A8E5HVC8_USTVR</name>
<organism evidence="2 3">
    <name type="scientific">Ustilaginoidea virens</name>
    <name type="common">Rice false smut fungus</name>
    <name type="synonym">Villosiclava virens</name>
    <dbReference type="NCBI Taxonomy" id="1159556"/>
    <lineage>
        <taxon>Eukaryota</taxon>
        <taxon>Fungi</taxon>
        <taxon>Dikarya</taxon>
        <taxon>Ascomycota</taxon>
        <taxon>Pezizomycotina</taxon>
        <taxon>Sordariomycetes</taxon>
        <taxon>Hypocreomycetidae</taxon>
        <taxon>Hypocreales</taxon>
        <taxon>Clavicipitaceae</taxon>
        <taxon>Ustilaginoidea</taxon>
    </lineage>
</organism>
<proteinExistence type="predicted"/>
<dbReference type="AlphaFoldDB" id="A0A8E5HVC8"/>
<dbReference type="KEGG" id="uvi:66067348"/>